<keyword evidence="2" id="KW-1185">Reference proteome</keyword>
<accession>A0A0L7QLS7</accession>
<protein>
    <submittedName>
        <fullName evidence="1">Uncharacterized protein</fullName>
    </submittedName>
</protein>
<evidence type="ECO:0000313" key="2">
    <source>
        <dbReference type="Proteomes" id="UP000053825"/>
    </source>
</evidence>
<dbReference type="EMBL" id="KQ414915">
    <property type="protein sequence ID" value="KOC59456.1"/>
    <property type="molecule type" value="Genomic_DNA"/>
</dbReference>
<dbReference type="AlphaFoldDB" id="A0A0L7QLS7"/>
<evidence type="ECO:0000313" key="1">
    <source>
        <dbReference type="EMBL" id="KOC59456.1"/>
    </source>
</evidence>
<reference evidence="1 2" key="1">
    <citation type="submission" date="2015-07" db="EMBL/GenBank/DDBJ databases">
        <title>The genome of Habropoda laboriosa.</title>
        <authorList>
            <person name="Pan H."/>
            <person name="Kapheim K."/>
        </authorList>
    </citation>
    <scope>NUCLEOTIDE SEQUENCE [LARGE SCALE GENOMIC DNA]</scope>
    <source>
        <strain evidence="1">0110345459</strain>
    </source>
</reference>
<sequence length="49" mass="5921">MKNDCLTNFTEPFAQRMRRDSLGFDETRETMERDADEEVFSVLWTQLFL</sequence>
<dbReference type="Proteomes" id="UP000053825">
    <property type="component" value="Unassembled WGS sequence"/>
</dbReference>
<proteinExistence type="predicted"/>
<organism evidence="1 2">
    <name type="scientific">Habropoda laboriosa</name>
    <dbReference type="NCBI Taxonomy" id="597456"/>
    <lineage>
        <taxon>Eukaryota</taxon>
        <taxon>Metazoa</taxon>
        <taxon>Ecdysozoa</taxon>
        <taxon>Arthropoda</taxon>
        <taxon>Hexapoda</taxon>
        <taxon>Insecta</taxon>
        <taxon>Pterygota</taxon>
        <taxon>Neoptera</taxon>
        <taxon>Endopterygota</taxon>
        <taxon>Hymenoptera</taxon>
        <taxon>Apocrita</taxon>
        <taxon>Aculeata</taxon>
        <taxon>Apoidea</taxon>
        <taxon>Anthophila</taxon>
        <taxon>Apidae</taxon>
        <taxon>Habropoda</taxon>
    </lineage>
</organism>
<name>A0A0L7QLS7_9HYME</name>
<gene>
    <name evidence="1" type="ORF">WH47_10602</name>
</gene>